<keyword evidence="11" id="KW-1185">Reference proteome</keyword>
<keyword evidence="3 9" id="KW-0679">Respiratory chain</keyword>
<evidence type="ECO:0000256" key="3">
    <source>
        <dbReference type="ARBA" id="ARBA00022660"/>
    </source>
</evidence>
<protein>
    <recommendedName>
        <fullName evidence="9">NADH dehydrogenase [ubiquinone] iron-sulfur protein 4, mitochondrial</fullName>
    </recommendedName>
</protein>
<keyword evidence="6 9" id="KW-0249">Electron transport</keyword>
<dbReference type="GO" id="GO:0022900">
    <property type="term" value="P:electron transport chain"/>
    <property type="evidence" value="ECO:0007669"/>
    <property type="project" value="InterPro"/>
</dbReference>
<accession>A0A8J8SYI9</accession>
<keyword evidence="8 9" id="KW-0472">Membrane</keyword>
<dbReference type="GO" id="GO:0005743">
    <property type="term" value="C:mitochondrial inner membrane"/>
    <property type="evidence" value="ECO:0007669"/>
    <property type="project" value="UniProtKB-SubCell"/>
</dbReference>
<reference evidence="10" key="1">
    <citation type="submission" date="2019-06" db="EMBL/GenBank/DDBJ databases">
        <authorList>
            <person name="Zheng W."/>
        </authorList>
    </citation>
    <scope>NUCLEOTIDE SEQUENCE</scope>
    <source>
        <strain evidence="10">QDHG01</strain>
    </source>
</reference>
<dbReference type="Pfam" id="PF04800">
    <property type="entry name" value="NDUS4"/>
    <property type="match status" value="1"/>
</dbReference>
<dbReference type="InterPro" id="IPR006885">
    <property type="entry name" value="NADH_UbQ_FeS_4_mit-like"/>
</dbReference>
<evidence type="ECO:0000313" key="11">
    <source>
        <dbReference type="Proteomes" id="UP000785679"/>
    </source>
</evidence>
<evidence type="ECO:0000313" key="10">
    <source>
        <dbReference type="EMBL" id="TNV75572.1"/>
    </source>
</evidence>
<sequence length="217" mass="25620">MIQKSQQVRQALSKIKDNASLVSLEEKMMRLHNPWRLAKQTAPNADKLIDGAIQRVSVLPRHTELHPLLNQEKVGFYKSDDLTERASRLSYMRQSCFHDDESYKRRIARITQLQIPHTQCHPWEKTIQQGWQLSFESWGQYNSPLMFWSTGSQDMLSRHTFKFPTLSATVKWCEAMGWGYDIQYSHAKRWHTKKSYADNFMWKGHPQEGEGELEEYD</sequence>
<evidence type="ECO:0000256" key="4">
    <source>
        <dbReference type="ARBA" id="ARBA00022792"/>
    </source>
</evidence>
<comment type="similarity">
    <text evidence="1 9">Belongs to the complex I NDUFS4 subunit family.</text>
</comment>
<evidence type="ECO:0000256" key="9">
    <source>
        <dbReference type="RuleBase" id="RU367010"/>
    </source>
</evidence>
<evidence type="ECO:0000256" key="6">
    <source>
        <dbReference type="ARBA" id="ARBA00022982"/>
    </source>
</evidence>
<gene>
    <name evidence="10" type="ORF">FGO68_gene6435</name>
</gene>
<comment type="caution">
    <text evidence="10">The sequence shown here is derived from an EMBL/GenBank/DDBJ whole genome shotgun (WGS) entry which is preliminary data.</text>
</comment>
<keyword evidence="7 9" id="KW-0496">Mitochondrion</keyword>
<proteinExistence type="inferred from homology"/>
<keyword evidence="2 9" id="KW-0813">Transport</keyword>
<comment type="subcellular location">
    <subcellularLocation>
        <location evidence="9">Mitochondrion inner membrane</location>
        <topology evidence="9">Peripheral membrane protein</topology>
        <orientation evidence="9">Matrix side</orientation>
    </subcellularLocation>
</comment>
<evidence type="ECO:0000256" key="5">
    <source>
        <dbReference type="ARBA" id="ARBA00022946"/>
    </source>
</evidence>
<name>A0A8J8SYI9_HALGN</name>
<evidence type="ECO:0000256" key="8">
    <source>
        <dbReference type="ARBA" id="ARBA00023136"/>
    </source>
</evidence>
<evidence type="ECO:0000256" key="2">
    <source>
        <dbReference type="ARBA" id="ARBA00022448"/>
    </source>
</evidence>
<organism evidence="10 11">
    <name type="scientific">Halteria grandinella</name>
    <dbReference type="NCBI Taxonomy" id="5974"/>
    <lineage>
        <taxon>Eukaryota</taxon>
        <taxon>Sar</taxon>
        <taxon>Alveolata</taxon>
        <taxon>Ciliophora</taxon>
        <taxon>Intramacronucleata</taxon>
        <taxon>Spirotrichea</taxon>
        <taxon>Stichotrichia</taxon>
        <taxon>Sporadotrichida</taxon>
        <taxon>Halteriidae</taxon>
        <taxon>Halteria</taxon>
    </lineage>
</organism>
<keyword evidence="4 9" id="KW-0999">Mitochondrion inner membrane</keyword>
<dbReference type="Proteomes" id="UP000785679">
    <property type="component" value="Unassembled WGS sequence"/>
</dbReference>
<dbReference type="EMBL" id="RRYP01015282">
    <property type="protein sequence ID" value="TNV75572.1"/>
    <property type="molecule type" value="Genomic_DNA"/>
</dbReference>
<comment type="function">
    <text evidence="9">Accessory subunit of the mitochondrial membrane respiratory chain NADH dehydrogenase (Complex I), that is believed not to be involved in catalysis. Complex I functions in the transfer of electrons from NADH to the respiratory chain. The immediate electron acceptor for the enzyme is believed to be ubiquinone.</text>
</comment>
<evidence type="ECO:0000256" key="1">
    <source>
        <dbReference type="ARBA" id="ARBA00005882"/>
    </source>
</evidence>
<dbReference type="InterPro" id="IPR038532">
    <property type="entry name" value="NDUFS4-like_sf"/>
</dbReference>
<evidence type="ECO:0000256" key="7">
    <source>
        <dbReference type="ARBA" id="ARBA00023128"/>
    </source>
</evidence>
<dbReference type="AlphaFoldDB" id="A0A8J8SYI9"/>
<dbReference type="Gene3D" id="3.30.160.190">
    <property type="entry name" value="atu1810 like domain"/>
    <property type="match status" value="1"/>
</dbReference>
<keyword evidence="5 9" id="KW-0809">Transit peptide</keyword>
<dbReference type="OrthoDB" id="286255at2759"/>